<evidence type="ECO:0000256" key="3">
    <source>
        <dbReference type="ARBA" id="ARBA00022963"/>
    </source>
</evidence>
<feature type="compositionally biased region" description="Low complexity" evidence="5">
    <location>
        <begin position="478"/>
        <end position="487"/>
    </location>
</feature>
<keyword evidence="6" id="KW-0732">Signal</keyword>
<feature type="region of interest" description="Disordered" evidence="5">
    <location>
        <begin position="515"/>
        <end position="534"/>
    </location>
</feature>
<dbReference type="GO" id="GO:0016042">
    <property type="term" value="P:lipid catabolic process"/>
    <property type="evidence" value="ECO:0007669"/>
    <property type="project" value="UniProtKB-KW"/>
</dbReference>
<dbReference type="GO" id="GO:0003676">
    <property type="term" value="F:nucleic acid binding"/>
    <property type="evidence" value="ECO:0007669"/>
    <property type="project" value="InterPro"/>
</dbReference>
<feature type="compositionally biased region" description="Basic residues" evidence="5">
    <location>
        <begin position="619"/>
        <end position="629"/>
    </location>
</feature>
<evidence type="ECO:0000256" key="4">
    <source>
        <dbReference type="ARBA" id="ARBA00023098"/>
    </source>
</evidence>
<protein>
    <recommendedName>
        <fullName evidence="1">1-alkyl-2-acetylglycerophosphocholine esterase</fullName>
        <ecNumber evidence="1">3.1.1.47</ecNumber>
    </recommendedName>
</protein>
<feature type="compositionally biased region" description="Acidic residues" evidence="5">
    <location>
        <begin position="1597"/>
        <end position="1608"/>
    </location>
</feature>
<dbReference type="Gene3D" id="3.30.420.10">
    <property type="entry name" value="Ribonuclease H-like superfamily/Ribonuclease H"/>
    <property type="match status" value="1"/>
</dbReference>
<name>A0A1Q9EJG7_SYMMI</name>
<feature type="signal peptide" evidence="6">
    <location>
        <begin position="1"/>
        <end position="19"/>
    </location>
</feature>
<keyword evidence="2 8" id="KW-0378">Hydrolase</keyword>
<dbReference type="Proteomes" id="UP000186817">
    <property type="component" value="Unassembled WGS sequence"/>
</dbReference>
<feature type="chain" id="PRO_5012660854" description="1-alkyl-2-acetylglycerophosphocholine esterase" evidence="6">
    <location>
        <begin position="20"/>
        <end position="3339"/>
    </location>
</feature>
<keyword evidence="9" id="KW-1185">Reference proteome</keyword>
<evidence type="ECO:0000259" key="7">
    <source>
        <dbReference type="PROSITE" id="PS50994"/>
    </source>
</evidence>
<accession>A0A1Q9EJG7</accession>
<feature type="domain" description="Integrase catalytic" evidence="7">
    <location>
        <begin position="1692"/>
        <end position="1874"/>
    </location>
</feature>
<feature type="region of interest" description="Disordered" evidence="5">
    <location>
        <begin position="462"/>
        <end position="498"/>
    </location>
</feature>
<feature type="region of interest" description="Disordered" evidence="5">
    <location>
        <begin position="1549"/>
        <end position="1609"/>
    </location>
</feature>
<organism evidence="8 9">
    <name type="scientific">Symbiodinium microadriaticum</name>
    <name type="common">Dinoflagellate</name>
    <name type="synonym">Zooxanthella microadriatica</name>
    <dbReference type="NCBI Taxonomy" id="2951"/>
    <lineage>
        <taxon>Eukaryota</taxon>
        <taxon>Sar</taxon>
        <taxon>Alveolata</taxon>
        <taxon>Dinophyceae</taxon>
        <taxon>Suessiales</taxon>
        <taxon>Symbiodiniaceae</taxon>
        <taxon>Symbiodinium</taxon>
    </lineage>
</organism>
<evidence type="ECO:0000313" key="8">
    <source>
        <dbReference type="EMBL" id="OLQ07547.1"/>
    </source>
</evidence>
<dbReference type="GO" id="GO:0003847">
    <property type="term" value="F:1-alkyl-2-acetylglycerophosphocholine esterase activity"/>
    <property type="evidence" value="ECO:0007669"/>
    <property type="project" value="UniProtKB-EC"/>
</dbReference>
<dbReference type="PANTHER" id="PTHR10272:SF0">
    <property type="entry name" value="PLATELET-ACTIVATING FACTOR ACETYLHYDROLASE"/>
    <property type="match status" value="1"/>
</dbReference>
<reference evidence="8 9" key="1">
    <citation type="submission" date="2016-02" db="EMBL/GenBank/DDBJ databases">
        <title>Genome analysis of coral dinoflagellate symbionts highlights evolutionary adaptations to a symbiotic lifestyle.</title>
        <authorList>
            <person name="Aranda M."/>
            <person name="Li Y."/>
            <person name="Liew Y.J."/>
            <person name="Baumgarten S."/>
            <person name="Simakov O."/>
            <person name="Wilson M."/>
            <person name="Piel J."/>
            <person name="Ashoor H."/>
            <person name="Bougouffa S."/>
            <person name="Bajic V.B."/>
            <person name="Ryu T."/>
            <person name="Ravasi T."/>
            <person name="Bayer T."/>
            <person name="Micklem G."/>
            <person name="Kim H."/>
            <person name="Bhak J."/>
            <person name="Lajeunesse T.C."/>
            <person name="Voolstra C.R."/>
        </authorList>
    </citation>
    <scope>NUCLEOTIDE SEQUENCE [LARGE SCALE GENOMIC DNA]</scope>
    <source>
        <strain evidence="8 9">CCMP2467</strain>
    </source>
</reference>
<dbReference type="InterPro" id="IPR029058">
    <property type="entry name" value="AB_hydrolase_fold"/>
</dbReference>
<dbReference type="EMBL" id="LSRX01000136">
    <property type="protein sequence ID" value="OLQ07547.1"/>
    <property type="molecule type" value="Genomic_DNA"/>
</dbReference>
<keyword evidence="4" id="KW-0443">Lipid metabolism</keyword>
<keyword evidence="3" id="KW-0442">Lipid degradation</keyword>
<evidence type="ECO:0000256" key="1">
    <source>
        <dbReference type="ARBA" id="ARBA00013201"/>
    </source>
</evidence>
<dbReference type="SUPFAM" id="SSF53098">
    <property type="entry name" value="Ribonuclease H-like"/>
    <property type="match status" value="1"/>
</dbReference>
<feature type="compositionally biased region" description="Basic and acidic residues" evidence="5">
    <location>
        <begin position="679"/>
        <end position="688"/>
    </location>
</feature>
<feature type="region of interest" description="Disordered" evidence="5">
    <location>
        <begin position="938"/>
        <end position="988"/>
    </location>
</feature>
<dbReference type="PROSITE" id="PS50994">
    <property type="entry name" value="INTEGRASE"/>
    <property type="match status" value="1"/>
</dbReference>
<dbReference type="Gene3D" id="3.40.50.1820">
    <property type="entry name" value="alpha/beta hydrolase"/>
    <property type="match status" value="1"/>
</dbReference>
<dbReference type="SUPFAM" id="SSF53474">
    <property type="entry name" value="alpha/beta-Hydrolases"/>
    <property type="match status" value="1"/>
</dbReference>
<feature type="region of interest" description="Disordered" evidence="5">
    <location>
        <begin position="578"/>
        <end position="629"/>
    </location>
</feature>
<feature type="compositionally biased region" description="Basic and acidic residues" evidence="5">
    <location>
        <begin position="938"/>
        <end position="963"/>
    </location>
</feature>
<evidence type="ECO:0000256" key="6">
    <source>
        <dbReference type="SAM" id="SignalP"/>
    </source>
</evidence>
<comment type="caution">
    <text evidence="8">The sequence shown here is derived from an EMBL/GenBank/DDBJ whole genome shotgun (WGS) entry which is preliminary data.</text>
</comment>
<dbReference type="PANTHER" id="PTHR10272">
    <property type="entry name" value="PLATELET-ACTIVATING FACTOR ACETYLHYDROLASE"/>
    <property type="match status" value="1"/>
</dbReference>
<dbReference type="InterPro" id="IPR001584">
    <property type="entry name" value="Integrase_cat-core"/>
</dbReference>
<evidence type="ECO:0000256" key="2">
    <source>
        <dbReference type="ARBA" id="ARBA00022801"/>
    </source>
</evidence>
<evidence type="ECO:0000256" key="5">
    <source>
        <dbReference type="SAM" id="MobiDB-lite"/>
    </source>
</evidence>
<dbReference type="InterPro" id="IPR036397">
    <property type="entry name" value="RNaseH_sf"/>
</dbReference>
<dbReference type="EC" id="3.1.1.47" evidence="1"/>
<feature type="compositionally biased region" description="Acidic residues" evidence="5">
    <location>
        <begin position="515"/>
        <end position="533"/>
    </location>
</feature>
<gene>
    <name evidence="8" type="primary">PLA2G7</name>
    <name evidence="8" type="ORF">AK812_SmicGene9015</name>
</gene>
<evidence type="ECO:0000313" key="9">
    <source>
        <dbReference type="Proteomes" id="UP000186817"/>
    </source>
</evidence>
<proteinExistence type="predicted"/>
<sequence length="3339" mass="373852">MGRTRCSAAWLLLAPAVFRNDVAWLTARPSFSAGHLTPARQLRSPPGGMLQRLPRGSGCWLEASSSFFTCTTITRFSRTTTRFTERSLVAAILLVLYYPTGILVPRTWTWRQLPQAVSQNSFVGESLVIQGSLRSQDLEKQNRTNGLVASGADGFVNHLFSVDYQADSPSYYKTEVFFEYETDSFFEYKTSFFVDKTNSFFEYETGFFVDKTDSFFEYRIDGFVEHSVYCLLAWLVKTMSSSTAPTSGIPLHEYRRDVPPGWGPNIPDYPLKTFFERLKMWYRLYDGPDETVGPLVAGRLTGKAQKLALSLRLPRPDGQVDIGSDALVRLPVDEVRDPANPNVVLQHHIVSGIQALCDKLRETFGHTDQEMASRSLESLFELRRGKLTLQEYAVEFDARMEEAHERAGLEMNEVAHFYFFFKNSGLAPRLVEDIKLQVHGDLRRYQEARSLALRMSSKNENDAYYQDEDASVPPSEQTSWGSSWSTDDGWEDGYDEPSWYEYDETGHEDYYDEEDYWPEEGEGDPADDGDDGADWSYPVKGGKGKRPKGNAMGVGCSVCGSKWHHAASCPVGGKSGKGGFGSKGHEKGNKGGYGKGFRRPWTPKGKGYGKWSPWGSKGSKGKSKGKSKWRGYAEYPDDYNHEKNLAAHFGTDTFAAFPSRSSLRPEVFKMDKDDPEFLGKKSRVTFEDRPDDADDAQDQNHSNQSSKNLAFNFPVTLYADREHFHMIEGHKRRGLLVDPGASNGLIGSETLRDIVDTCLPEKEKKMIQWSSKVANVSGISGAKDQTLGEVTIPIGFGNKDQGTFTADVLGGEGSLCPALLSNPALRKMSSVIYSNFFDNGDGLLACHPRGGEPQGQDVAWSHFRLLLTDSGHYLLPVDRGPNLVSEEAKAKATTFLQSSVDVARKKWKDVRHCFFGARNAELERSEVFFEADEKVKRQEHSVPRDSTEVPEHSVHRDSAEVPEHSVPQVDVNDAAGGHDASPSRSKHPSVRGLFLLSTDDPIQTWHAVDEWTLFGNVLVRTVLYLRSFSLVVEKQLGAAMVSQRPDKVLPSGRGLGEYQKDCFPEHWTSVEVKRHERRYGPLEEEYYSKTKRRPVTPRNFSTWFARCRGRGLRWQFQELFSGTGRLSLLAVMSGLMVGFPVDYRYGWDLSLPEHQEMIQQARGEFLPYYLYASPTSSPWSQASNKAPHLLQAEQAYEKPALSFLSILCRDQARQGLRFGIEQPLNSTMFACKNSPLYDIYDIPGTRKRQQVDQCFHGCANDQGQPIRKATAIVSNVKHHKTAKRCNGHRGRGHVAQGSPALGVNFASKSLVYPRRMCHALVDDVWKSLRSSEVQVKQWPSELLLHANFSGYKCERCQLGRAALPFMEHSLIPGECRHTQRPPGERRQPLRPADPLSTFKRKAREKDLEGIVLETPADIFLPVQASLYLKYTLLMMVQDSVALFTEAVERQLDYVHWVTDPVHKTMFQEIFQKEMNVKGVACALRPFHCLVPEPKLSSKTSPLRLQIRGDVKRWQIMELEDFRLLSHSQQHQPIDEINWLITLFGSDPEEKDSSAKATADDGPGAIPATPTKAGHRSKASSSKDVLPEPASKDKVPDDPEEVEEVEETFEGVPQKELKPLYSFKKVFKRLIQIAETDPLTAKRLILGLHERFYHAPLGDLRNMLARCGMPGPVLNLVPEAIKGCSVCRKFVRLPNRPQVKVTSSNLFNERVQMDLFQYSGKWICLLVDEATRYKVGVMIADKGWKEITKMLLSTWMMYFGPPAFLVADQESSVMSHEASADLERFGITRCPRGTTSGAAGRQHTGTGLVERHVGLTELTMRKLASELNRQGLYADVDELAREATMAQNLSLNFGGVTPAMAVLGVLPRPFFDVASENVMADAGALQTDLSQFERALRVRQVSMSCIQQAISEDRVARANRTRTNQLDLGTLTPGTTMVDIYREVAGDVGWRGPAELLKIDANEGNAVVQYQGRPYLVGLRHLRLHEATSFAVLPDAVQEAVQQLRKRAEAQRPYKVSIVGWVMDRADGQQVWRRASSSFPQYEEIMEYATLVARHFSDRPFGGVAIGQGVRHLRPPPHSIGVLLLWAQGSEQYASQEHWSSTTLKIKDMVPFPVEDACFVYLFYYNHVGEEVRPTAVKEPTDAIPTVPMELDSLEPAMDTSDLIDHKRKGPETRTVIIGQESKKQRTDSLVLKTLNSDHDDIDYLHQLHWLASRHRKFILGVQPQLSSACNMALFSLLDAHMGRCLTSATTTFSTTERPLVTWPGKHYSTFHVDLQDGLAFKVDTETDNIAESEVYKIWDQVEEADRKELLQFIETKSFRKVLMNTLSEDTVVIDATWVRKWKRKGDGSLVVKSRLCARGCFDPHREHLTTRSTTATCLSQRIVLSTAACHKMDCESFDISGAFLKGFTFEKVRQLLRARGIVSPVRKVVIIPPANVWRHLASADPSFEIQGDFAAFGLACDKPVYGLNDAPLAWQLCLHEFLKKHGGFPSLLDENLFVWKTPEKQLMALVSTHVDDLATSAYKSFLDWLFNILKKEFGNVTRQVMPFDHCGCRYERTEDGYRMSQKHFAEKLVETEVAESKKDSEPLSAAELTTFRSILGGLLWLTATRLDLISDVALLQSQVTKARIEHLRHANRIVQKAKHPDHLDLGLHYRFLEGKLRLLCIHDASSANKDRNYAQEGILVLLCEDNFFVGKDVYKVEASDSLTANLGGKAHVLWSHGAKAKRVSYSTSHAETLAAIGGLETVSLVAIRLSELSFEKGQPTLQDLMKIQENGNPNLPVDAMTDCKDFFELTTGERTLPQDKGQRLYVLAHKEARICGRIRWMMLVPTQSMTADALTKPMISPPLMHLMSCGLVVFKNEFEHPLLLRRLPPIENVNEDTILEKDDTLLENFFLLMFVGYLRDLYVYDISYYDFDTIVFDVNMVAAAYVVFVNYCFEFFDLIYYLRNRTRLDESTAKIARLERRIRNGTGESSRRGALAEWAQGALQSAGTVAAAAVAFYTGAKVAVFGSPRLPALQGPFKDVGSSLDRFAGLRCRVLYPAQRGSKEAPYLSEGQATSDAMARLVFFPGFLLEHLGSASSGCWEDAAPLSSERFPILVYSHGQGGNMDMGTYFLRQIASYGLIVVSVEHQDGSASTGDASNPRPFSLTRGQLGVRFRSQELVQVARALQAPGEVQRYGGDPARIFVGGHSYGGPTAILSAYAEPTLFQGLVLHDPALSSEMPKLQQPVFSIVGDEYAGIANLVSQVLKVSKPGESQAARPWVGAWHFTGISHGNFVDAPLWAPLFIMQLLRIILIPAAGPFEPAEAHRALASAAADFVRGTGTSEAAAPWERLQEAAG</sequence>
<dbReference type="InterPro" id="IPR012337">
    <property type="entry name" value="RNaseH-like_sf"/>
</dbReference>
<dbReference type="GO" id="GO:0015074">
    <property type="term" value="P:DNA integration"/>
    <property type="evidence" value="ECO:0007669"/>
    <property type="project" value="InterPro"/>
</dbReference>
<dbReference type="Pfam" id="PF03403">
    <property type="entry name" value="PAF-AH_p_II"/>
    <property type="match status" value="2"/>
</dbReference>
<dbReference type="OrthoDB" id="441458at2759"/>
<feature type="region of interest" description="Disordered" evidence="5">
    <location>
        <begin position="679"/>
        <end position="706"/>
    </location>
</feature>